<protein>
    <recommendedName>
        <fullName evidence="5">TEL2-interacting protein 1</fullName>
    </recommendedName>
</protein>
<dbReference type="EMBL" id="UNSH01000086">
    <property type="protein sequence ID" value="SZF05968.1"/>
    <property type="molecule type" value="Genomic_DNA"/>
</dbReference>
<evidence type="ECO:0000259" key="1">
    <source>
        <dbReference type="Pfam" id="PF24173"/>
    </source>
</evidence>
<dbReference type="Pfam" id="PF24173">
    <property type="entry name" value="TPR_TTI1_N"/>
    <property type="match status" value="1"/>
</dbReference>
<evidence type="ECO:0000313" key="3">
    <source>
        <dbReference type="EMBL" id="SZF05968.1"/>
    </source>
</evidence>
<dbReference type="PANTHER" id="PTHR18460">
    <property type="entry name" value="TEL2 INTERACTING PROTEIN 1 TTI1 FAMILY MEMBER"/>
    <property type="match status" value="1"/>
</dbReference>
<dbReference type="InterPro" id="IPR016024">
    <property type="entry name" value="ARM-type_fold"/>
</dbReference>
<feature type="domain" description="TTI1 C-terminal TPR" evidence="2">
    <location>
        <begin position="757"/>
        <end position="978"/>
    </location>
</feature>
<dbReference type="Pfam" id="PF21547">
    <property type="entry name" value="TTI1"/>
    <property type="match status" value="1"/>
</dbReference>
<proteinExistence type="predicted"/>
<dbReference type="Proteomes" id="UP000275772">
    <property type="component" value="Unassembled WGS sequence"/>
</dbReference>
<feature type="domain" description="TTI1 N-terminal TPR" evidence="1">
    <location>
        <begin position="14"/>
        <end position="348"/>
    </location>
</feature>
<reference evidence="3 4" key="1">
    <citation type="submission" date="2017-11" db="EMBL/GenBank/DDBJ databases">
        <authorList>
            <person name="Kracher B."/>
        </authorList>
    </citation>
    <scope>NUCLEOTIDE SEQUENCE [LARGE SCALE GENOMIC DNA]</scope>
    <source>
        <strain evidence="3 4">RACE1</strain>
    </source>
</reference>
<organism evidence="3 4">
    <name type="scientific">Blumeria hordei</name>
    <name type="common">Barley powdery mildew</name>
    <name type="synonym">Blumeria graminis f. sp. hordei</name>
    <dbReference type="NCBI Taxonomy" id="2867405"/>
    <lineage>
        <taxon>Eukaryota</taxon>
        <taxon>Fungi</taxon>
        <taxon>Dikarya</taxon>
        <taxon>Ascomycota</taxon>
        <taxon>Pezizomycotina</taxon>
        <taxon>Leotiomycetes</taxon>
        <taxon>Erysiphales</taxon>
        <taxon>Erysiphaceae</taxon>
        <taxon>Blumeria</taxon>
    </lineage>
</organism>
<dbReference type="InterPro" id="IPR057566">
    <property type="entry name" value="TPR_TTI1_N"/>
</dbReference>
<dbReference type="InterPro" id="IPR011989">
    <property type="entry name" value="ARM-like"/>
</dbReference>
<gene>
    <name evidence="3" type="ORF">BLGHR1_16771</name>
</gene>
<evidence type="ECO:0000313" key="4">
    <source>
        <dbReference type="Proteomes" id="UP000275772"/>
    </source>
</evidence>
<dbReference type="InterPro" id="IPR057567">
    <property type="entry name" value="TPR_TTI1_C"/>
</dbReference>
<dbReference type="VEuPathDB" id="FungiDB:BLGHR1_16771"/>
<accession>A0A383V286</accession>
<dbReference type="InterPro" id="IPR052587">
    <property type="entry name" value="TELO2-interacting_protein_1"/>
</dbReference>
<dbReference type="InterPro" id="IPR049362">
    <property type="entry name" value="TTI1_rpt"/>
</dbReference>
<dbReference type="AlphaFoldDB" id="A0A383V286"/>
<dbReference type="PANTHER" id="PTHR18460:SF3">
    <property type="entry name" value="TELO2-INTERACTING PROTEIN 1 HOMOLOG"/>
    <property type="match status" value="1"/>
</dbReference>
<dbReference type="Gene3D" id="1.25.10.10">
    <property type="entry name" value="Leucine-rich Repeat Variant"/>
    <property type="match status" value="1"/>
</dbReference>
<evidence type="ECO:0008006" key="5">
    <source>
        <dbReference type="Google" id="ProtNLM"/>
    </source>
</evidence>
<dbReference type="SUPFAM" id="SSF48371">
    <property type="entry name" value="ARM repeat"/>
    <property type="match status" value="1"/>
</dbReference>
<dbReference type="GO" id="GO:0005737">
    <property type="term" value="C:cytoplasm"/>
    <property type="evidence" value="ECO:0007669"/>
    <property type="project" value="TreeGrafter"/>
</dbReference>
<dbReference type="Pfam" id="PF24181">
    <property type="entry name" value="TPR_TTI1_C"/>
    <property type="match status" value="1"/>
</dbReference>
<sequence>MDDKRLRSARNELFQQLRPKCVELSRIALQDDGSVACLKAQKIAVEGILAVLQKRCQQTDGTFDERLADYVFFPLSQVLRSKRKYTDQLSELTIKCIKILLAFGWRSSLSQDLAKQLLVLLTFVADGSSEKRVSSVPEEVMAEAYGALALLFQSLTHTFGGTGFVSDPGTLLALGHSVSVMLDGITDGPTPGVQIKALIALDKLWHCLQDPEVFPKFFPGAVSALTKSLTPSSRLRRSKKFIVQALKVFKHILTSTLNDVRTSTIKKICPNIETPSVTDHKNTSLTADWLKLTTDKVKLALSVVTKLRNHQSEEVCQALNKFCLSILDECHSTLIESSRILVETCMTLNGINSVDTTCERTTNLTDLALIHSDLAEVVRDVMYEWITDLPRVMQANDEAAKVLVLRKLSRTQELLVELNIRSPILEKTLHNSLRDSITVATEPLVSSRALEEIEPNLNSQALTTWTMVGSSSSEFQPTIMLHESQTYTRKELLNFVASLGTRLLKIGMANDMLEYTKSASGDSVLSAYWLCFQLLKSSASTNQELDELIDELLKSSLTQYDQHDLVEQELFLYSLSQLTTNNDEIRDWRLQLVAIEVVAERAKKMQRNFRLELVDALYAIVQILGSRNPRLRGHAITCLNIISQSCGYNSPSDLIIDNVDYMVNAISLQLNSFSIAPQAPQVLVMLIRLTGPSLILYLDDLIKTIFAALENYHGCQNLVDVLFSVLMEIVSVGSNSAQLRIANGELTLDHCKKSPPIITLEDIIETYVSPRHSAECEFVPSHEPFPEAPWKADEPLDELCTPPQCNEDHTEATEIQKPAPTKTYLALLSIVRTTQYFLTSPSPMLRSKLLGLISESANALSFDQDSFLPLVNDVWPVIIKRLYDSEAYVCIAACHTVANICMGAGDFLASRISTEWCELMRLARISKQKAMVGSQGRGAKNIYSQGNRMWEAIVVLLTAVVKYVKIMDIMYDQVLELFGSLVWERPEILQAMENINADAVWLAMRGLRASSVLTTPKLKNYKFACQ</sequence>
<evidence type="ECO:0000259" key="2">
    <source>
        <dbReference type="Pfam" id="PF24181"/>
    </source>
</evidence>
<name>A0A383V286_BLUHO</name>